<feature type="transmembrane region" description="Helical" evidence="1">
    <location>
        <begin position="6"/>
        <end position="27"/>
    </location>
</feature>
<keyword evidence="1" id="KW-0472">Membrane</keyword>
<dbReference type="Proteomes" id="UP000605970">
    <property type="component" value="Unassembled WGS sequence"/>
</dbReference>
<dbReference type="AlphaFoldDB" id="A0A8S9ZKL7"/>
<keyword evidence="1" id="KW-1133">Transmembrane helix</keyword>
<organism evidence="2 3">
    <name type="scientific">Meloidogyne graminicola</name>
    <dbReference type="NCBI Taxonomy" id="189291"/>
    <lineage>
        <taxon>Eukaryota</taxon>
        <taxon>Metazoa</taxon>
        <taxon>Ecdysozoa</taxon>
        <taxon>Nematoda</taxon>
        <taxon>Chromadorea</taxon>
        <taxon>Rhabditida</taxon>
        <taxon>Tylenchina</taxon>
        <taxon>Tylenchomorpha</taxon>
        <taxon>Tylenchoidea</taxon>
        <taxon>Meloidogynidae</taxon>
        <taxon>Meloidogyninae</taxon>
        <taxon>Meloidogyne</taxon>
    </lineage>
</organism>
<dbReference type="OrthoDB" id="5859179at2759"/>
<evidence type="ECO:0000313" key="2">
    <source>
        <dbReference type="EMBL" id="KAF7633849.1"/>
    </source>
</evidence>
<dbReference type="EMBL" id="JABEBT010000068">
    <property type="protein sequence ID" value="KAF7633849.1"/>
    <property type="molecule type" value="Genomic_DNA"/>
</dbReference>
<comment type="caution">
    <text evidence="2">The sequence shown here is derived from an EMBL/GenBank/DDBJ whole genome shotgun (WGS) entry which is preliminary data.</text>
</comment>
<reference evidence="2" key="1">
    <citation type="journal article" date="2020" name="Ecol. Evol.">
        <title>Genome structure and content of the rice root-knot nematode (Meloidogyne graminicola).</title>
        <authorList>
            <person name="Phan N.T."/>
            <person name="Danchin E.G.J."/>
            <person name="Klopp C."/>
            <person name="Perfus-Barbeoch L."/>
            <person name="Kozlowski D.K."/>
            <person name="Koutsovoulos G.D."/>
            <person name="Lopez-Roques C."/>
            <person name="Bouchez O."/>
            <person name="Zahm M."/>
            <person name="Besnard G."/>
            <person name="Bellafiore S."/>
        </authorList>
    </citation>
    <scope>NUCLEOTIDE SEQUENCE</scope>
    <source>
        <strain evidence="2">VN-18</strain>
    </source>
</reference>
<evidence type="ECO:0000313" key="3">
    <source>
        <dbReference type="Proteomes" id="UP000605970"/>
    </source>
</evidence>
<accession>A0A8S9ZKL7</accession>
<protein>
    <submittedName>
        <fullName evidence="2">Uncharacterized protein</fullName>
    </submittedName>
</protein>
<proteinExistence type="predicted"/>
<evidence type="ECO:0000256" key="1">
    <source>
        <dbReference type="SAM" id="Phobius"/>
    </source>
</evidence>
<gene>
    <name evidence="2" type="ORF">Mgra_00006707</name>
</gene>
<keyword evidence="3" id="KW-1185">Reference proteome</keyword>
<name>A0A8S9ZKL7_9BILA</name>
<sequence>MSNRILNINLINFQIFFIFCFTTTFFVNLQEITTTTEGGGGGCPSGFYNKTGKDQCEEECDKEIYFISLFTYGACVNSPTRLIGKNTPQCF</sequence>
<keyword evidence="1" id="KW-0812">Transmembrane</keyword>